<protein>
    <recommendedName>
        <fullName evidence="3">Ubiquitin-like domain-containing protein</fullName>
    </recommendedName>
</protein>
<reference evidence="2" key="1">
    <citation type="journal article" date="2016" name="Nature">
        <title>The genome of the seagrass Zostera marina reveals angiosperm adaptation to the sea.</title>
        <authorList>
            <person name="Olsen J.L."/>
            <person name="Rouze P."/>
            <person name="Verhelst B."/>
            <person name="Lin Y.-C."/>
            <person name="Bayer T."/>
            <person name="Collen J."/>
            <person name="Dattolo E."/>
            <person name="De Paoli E."/>
            <person name="Dittami S."/>
            <person name="Maumus F."/>
            <person name="Michel G."/>
            <person name="Kersting A."/>
            <person name="Lauritano C."/>
            <person name="Lohaus R."/>
            <person name="Toepel M."/>
            <person name="Tonon T."/>
            <person name="Vanneste K."/>
            <person name="Amirebrahimi M."/>
            <person name="Brakel J."/>
            <person name="Bostroem C."/>
            <person name="Chovatia M."/>
            <person name="Grimwood J."/>
            <person name="Jenkins J.W."/>
            <person name="Jueterbock A."/>
            <person name="Mraz A."/>
            <person name="Stam W.T."/>
            <person name="Tice H."/>
            <person name="Bornberg-Bauer E."/>
            <person name="Green P.J."/>
            <person name="Pearson G.A."/>
            <person name="Procaccini G."/>
            <person name="Duarte C.M."/>
            <person name="Schmutz J."/>
            <person name="Reusch T.B.H."/>
            <person name="Van de Peer Y."/>
        </authorList>
    </citation>
    <scope>NUCLEOTIDE SEQUENCE [LARGE SCALE GENOMIC DNA]</scope>
    <source>
        <strain evidence="2">cv. Finnish</strain>
    </source>
</reference>
<dbReference type="SUPFAM" id="SSF54236">
    <property type="entry name" value="Ubiquitin-like"/>
    <property type="match status" value="1"/>
</dbReference>
<proteinExistence type="predicted"/>
<dbReference type="AlphaFoldDB" id="A0A0K9P4R9"/>
<name>A0A0K9P4R9_ZOSMR</name>
<gene>
    <name evidence="1" type="ORF">ZOSMA_38G01070</name>
</gene>
<dbReference type="Gene3D" id="3.10.20.90">
    <property type="entry name" value="Phosphatidylinositol 3-kinase Catalytic Subunit, Chain A, domain 1"/>
    <property type="match status" value="1"/>
</dbReference>
<accession>A0A0K9P4R9</accession>
<dbReference type="Proteomes" id="UP000036987">
    <property type="component" value="Unassembled WGS sequence"/>
</dbReference>
<dbReference type="InterPro" id="IPR029071">
    <property type="entry name" value="Ubiquitin-like_domsf"/>
</dbReference>
<organism evidence="1 2">
    <name type="scientific">Zostera marina</name>
    <name type="common">Eelgrass</name>
    <dbReference type="NCBI Taxonomy" id="29655"/>
    <lineage>
        <taxon>Eukaryota</taxon>
        <taxon>Viridiplantae</taxon>
        <taxon>Streptophyta</taxon>
        <taxon>Embryophyta</taxon>
        <taxon>Tracheophyta</taxon>
        <taxon>Spermatophyta</taxon>
        <taxon>Magnoliopsida</taxon>
        <taxon>Liliopsida</taxon>
        <taxon>Zosteraceae</taxon>
        <taxon>Zostera</taxon>
    </lineage>
</organism>
<keyword evidence="2" id="KW-1185">Reference proteome</keyword>
<dbReference type="CDD" id="cd17039">
    <property type="entry name" value="Ubl_ubiquitin_like"/>
    <property type="match status" value="1"/>
</dbReference>
<evidence type="ECO:0000313" key="1">
    <source>
        <dbReference type="EMBL" id="KMZ63999.1"/>
    </source>
</evidence>
<comment type="caution">
    <text evidence="1">The sequence shown here is derived from an EMBL/GenBank/DDBJ whole genome shotgun (WGS) entry which is preliminary data.</text>
</comment>
<evidence type="ECO:0000313" key="2">
    <source>
        <dbReference type="Proteomes" id="UP000036987"/>
    </source>
</evidence>
<evidence type="ECO:0008006" key="3">
    <source>
        <dbReference type="Google" id="ProtNLM"/>
    </source>
</evidence>
<dbReference type="EMBL" id="LFYR01001193">
    <property type="protein sequence ID" value="KMZ63999.1"/>
    <property type="molecule type" value="Genomic_DNA"/>
</dbReference>
<sequence>MDLTVISYPKRHCSDANLNISGCNNIETYLTGNFETIGDLKHALLSSSPSSSESINRTIFLALSNDGDITLLTEDQRKPSHYDVIDGSTILITNKLSPRSLEVTVNFEKWSEKRWFYSTDEVSDVKRWVEEEFHVPPRRQILDIFRNEMHADMKLEDYAINERPSIRLREIAVDQTRMIRFDVNIEFRNDGAYQRREKYCMENRDTLRMLMLNVEIRNGSRNWKSFSLSIGGIGQCIESAATGLSFEELGVVDGSELNLVLSS</sequence>